<organism evidence="2 3">
    <name type="scientific">Cercophora samala</name>
    <dbReference type="NCBI Taxonomy" id="330535"/>
    <lineage>
        <taxon>Eukaryota</taxon>
        <taxon>Fungi</taxon>
        <taxon>Dikarya</taxon>
        <taxon>Ascomycota</taxon>
        <taxon>Pezizomycotina</taxon>
        <taxon>Sordariomycetes</taxon>
        <taxon>Sordariomycetidae</taxon>
        <taxon>Sordariales</taxon>
        <taxon>Lasiosphaeriaceae</taxon>
        <taxon>Cercophora</taxon>
    </lineage>
</organism>
<feature type="region of interest" description="Disordered" evidence="1">
    <location>
        <begin position="87"/>
        <end position="107"/>
    </location>
</feature>
<evidence type="ECO:0000313" key="3">
    <source>
        <dbReference type="Proteomes" id="UP001174997"/>
    </source>
</evidence>
<feature type="non-terminal residue" evidence="2">
    <location>
        <position position="128"/>
    </location>
</feature>
<comment type="caution">
    <text evidence="2">The sequence shown here is derived from an EMBL/GenBank/DDBJ whole genome shotgun (WGS) entry which is preliminary data.</text>
</comment>
<sequence length="128" mass="14842">DGPFRCRLEDASPSGIELLRGTMAFNWATRFHADNGPTLRALLPSRQSVDRENWSTNVREKLMEFASENGWADLFLDRLAQTVCQPWREDQDNRNRDSEVQIDHPKGPDAVFKAMNEYIHLLQRALDR</sequence>
<keyword evidence="3" id="KW-1185">Reference proteome</keyword>
<evidence type="ECO:0000256" key="1">
    <source>
        <dbReference type="SAM" id="MobiDB-lite"/>
    </source>
</evidence>
<feature type="non-terminal residue" evidence="2">
    <location>
        <position position="1"/>
    </location>
</feature>
<gene>
    <name evidence="2" type="ORF">QBC41DRAFT_185925</name>
</gene>
<accession>A0AA40DCC4</accession>
<name>A0AA40DCC4_9PEZI</name>
<protein>
    <submittedName>
        <fullName evidence="2">Uncharacterized protein</fullName>
    </submittedName>
</protein>
<dbReference type="AlphaFoldDB" id="A0AA40DCC4"/>
<reference evidence="2" key="1">
    <citation type="submission" date="2023-06" db="EMBL/GenBank/DDBJ databases">
        <title>Genome-scale phylogeny and comparative genomics of the fungal order Sordariales.</title>
        <authorList>
            <consortium name="Lawrence Berkeley National Laboratory"/>
            <person name="Hensen N."/>
            <person name="Bonometti L."/>
            <person name="Westerberg I."/>
            <person name="Brannstrom I.O."/>
            <person name="Guillou S."/>
            <person name="Cros-Aarteil S."/>
            <person name="Calhoun S."/>
            <person name="Haridas S."/>
            <person name="Kuo A."/>
            <person name="Mondo S."/>
            <person name="Pangilinan J."/>
            <person name="Riley R."/>
            <person name="Labutti K."/>
            <person name="Andreopoulos B."/>
            <person name="Lipzen A."/>
            <person name="Chen C."/>
            <person name="Yanf M."/>
            <person name="Daum C."/>
            <person name="Ng V."/>
            <person name="Clum A."/>
            <person name="Steindorff A."/>
            <person name="Ohm R."/>
            <person name="Martin F."/>
            <person name="Silar P."/>
            <person name="Natvig D."/>
            <person name="Lalanne C."/>
            <person name="Gautier V."/>
            <person name="Ament-Velasquez S.L."/>
            <person name="Kruys A."/>
            <person name="Hutchinson M.I."/>
            <person name="Powell A.J."/>
            <person name="Barry K."/>
            <person name="Miller A.N."/>
            <person name="Grigoriev I.V."/>
            <person name="Debuchy R."/>
            <person name="Gladieux P."/>
            <person name="Thoren M.H."/>
            <person name="Johannesson H."/>
        </authorList>
    </citation>
    <scope>NUCLEOTIDE SEQUENCE</scope>
    <source>
        <strain evidence="2">CBS 307.81</strain>
    </source>
</reference>
<evidence type="ECO:0000313" key="2">
    <source>
        <dbReference type="EMBL" id="KAK0671310.1"/>
    </source>
</evidence>
<proteinExistence type="predicted"/>
<dbReference type="EMBL" id="JAULSY010000022">
    <property type="protein sequence ID" value="KAK0671310.1"/>
    <property type="molecule type" value="Genomic_DNA"/>
</dbReference>
<dbReference type="Proteomes" id="UP001174997">
    <property type="component" value="Unassembled WGS sequence"/>
</dbReference>